<protein>
    <submittedName>
        <fullName evidence="4">Uncharacterized protein</fullName>
    </submittedName>
</protein>
<dbReference type="Gene3D" id="3.80.10.10">
    <property type="entry name" value="Ribonuclease Inhibitor"/>
    <property type="match status" value="2"/>
</dbReference>
<keyword evidence="2" id="KW-0677">Repeat</keyword>
<evidence type="ECO:0000313" key="4">
    <source>
        <dbReference type="EnsemblMetazoa" id="GBRI029857-PA"/>
    </source>
</evidence>
<evidence type="ECO:0000256" key="3">
    <source>
        <dbReference type="SAM" id="Phobius"/>
    </source>
</evidence>
<dbReference type="Pfam" id="PF13855">
    <property type="entry name" value="LRR_8"/>
    <property type="match status" value="2"/>
</dbReference>
<dbReference type="SUPFAM" id="SSF52058">
    <property type="entry name" value="L domain-like"/>
    <property type="match status" value="1"/>
</dbReference>
<evidence type="ECO:0000313" key="5">
    <source>
        <dbReference type="Proteomes" id="UP000091820"/>
    </source>
</evidence>
<dbReference type="InterPro" id="IPR003591">
    <property type="entry name" value="Leu-rich_rpt_typical-subtyp"/>
</dbReference>
<reference evidence="5" key="1">
    <citation type="submission" date="2014-03" db="EMBL/GenBank/DDBJ databases">
        <authorList>
            <person name="Aksoy S."/>
            <person name="Warren W."/>
            <person name="Wilson R.K."/>
        </authorList>
    </citation>
    <scope>NUCLEOTIDE SEQUENCE [LARGE SCALE GENOMIC DNA]</scope>
    <source>
        <strain evidence="5">IAEA</strain>
    </source>
</reference>
<feature type="transmembrane region" description="Helical" evidence="3">
    <location>
        <begin position="6"/>
        <end position="26"/>
    </location>
</feature>
<organism evidence="4 5">
    <name type="scientific">Glossina brevipalpis</name>
    <dbReference type="NCBI Taxonomy" id="37001"/>
    <lineage>
        <taxon>Eukaryota</taxon>
        <taxon>Metazoa</taxon>
        <taxon>Ecdysozoa</taxon>
        <taxon>Arthropoda</taxon>
        <taxon>Hexapoda</taxon>
        <taxon>Insecta</taxon>
        <taxon>Pterygota</taxon>
        <taxon>Neoptera</taxon>
        <taxon>Endopterygota</taxon>
        <taxon>Diptera</taxon>
        <taxon>Brachycera</taxon>
        <taxon>Muscomorpha</taxon>
        <taxon>Hippoboscoidea</taxon>
        <taxon>Glossinidae</taxon>
        <taxon>Glossina</taxon>
    </lineage>
</organism>
<dbReference type="Proteomes" id="UP000091820">
    <property type="component" value="Unassembled WGS sequence"/>
</dbReference>
<dbReference type="InterPro" id="IPR001611">
    <property type="entry name" value="Leu-rich_rpt"/>
</dbReference>
<sequence>MKNCTIVAVANLNLMKIFLIITLFVIKVIKVIKCADDSVNIENHSQFHEDHSEEAEEWQSRHLQEKRISLDERCLNDKCYNYDYDNAEIITFFENRPTIQIINGNTYDIRESKLYNSLSFFDSKFYNFPLNLFYASKVHELDMRNCSIAHMTWENFLMADNLSILLLSENHLNNIKSLTFSYAPNLSFLFLDSNRIQRLHNDSFKGLNKLFYLDLHNNLLENLPKDLFSYLPALQQLNLANNRLRVLSNEIFELNLRLNNVIISNNLLESLGEYVFANQQLMKVLDISHNKPLKDLVGNMRVELLWVRNCSLTRVNIYGEAINVDLQQNHIMELYFTQPESLETLNLRENSLQQIASLTQAINLRSLDISHNPSLKTVPDLWQLDSLERLDLSNTSLQQLPLFTLATSRHLISLDVSLNLLEEIDPENFISLEQLTHFYIHNNNWNCYNLRLIMDLLMKPFQITYIRDAPDDDEFPGSYIEGIKCMYRLPEMREEESEERAFFAQLKRSPPSSEINVNAGDGDDNDDDMTKIEELRQELKAIVGIYEQKFSKIIKKLENLESRLLPFEIANKTIWQHVTITV</sequence>
<keyword evidence="3" id="KW-0472">Membrane</keyword>
<keyword evidence="1" id="KW-0433">Leucine-rich repeat</keyword>
<proteinExistence type="predicted"/>
<dbReference type="STRING" id="37001.A0A1A9WRU0"/>
<name>A0A1A9WRU0_9MUSC</name>
<dbReference type="PROSITE" id="PS51450">
    <property type="entry name" value="LRR"/>
    <property type="match status" value="5"/>
</dbReference>
<dbReference type="VEuPathDB" id="VectorBase:GBRI029857"/>
<dbReference type="InterPro" id="IPR032675">
    <property type="entry name" value="LRR_dom_sf"/>
</dbReference>
<dbReference type="PANTHER" id="PTHR24366:SF96">
    <property type="entry name" value="LEUCINE RICH REPEAT CONTAINING 53"/>
    <property type="match status" value="1"/>
</dbReference>
<dbReference type="SMART" id="SM00369">
    <property type="entry name" value="LRR_TYP"/>
    <property type="match status" value="5"/>
</dbReference>
<evidence type="ECO:0000256" key="2">
    <source>
        <dbReference type="ARBA" id="ARBA00022737"/>
    </source>
</evidence>
<reference evidence="4" key="2">
    <citation type="submission" date="2020-05" db="UniProtKB">
        <authorList>
            <consortium name="EnsemblMetazoa"/>
        </authorList>
    </citation>
    <scope>IDENTIFICATION</scope>
    <source>
        <strain evidence="4">IAEA</strain>
    </source>
</reference>
<dbReference type="EnsemblMetazoa" id="GBRI029857-RA">
    <property type="protein sequence ID" value="GBRI029857-PA"/>
    <property type="gene ID" value="GBRI029857"/>
</dbReference>
<keyword evidence="5" id="KW-1185">Reference proteome</keyword>
<evidence type="ECO:0000256" key="1">
    <source>
        <dbReference type="ARBA" id="ARBA00022614"/>
    </source>
</evidence>
<dbReference type="AlphaFoldDB" id="A0A1A9WRU0"/>
<dbReference type="PANTHER" id="PTHR24366">
    <property type="entry name" value="IG(IMMUNOGLOBULIN) AND LRR(LEUCINE RICH REPEAT) DOMAINS"/>
    <property type="match status" value="1"/>
</dbReference>
<keyword evidence="3" id="KW-1133">Transmembrane helix</keyword>
<keyword evidence="3" id="KW-0812">Transmembrane</keyword>
<dbReference type="SMART" id="SM00364">
    <property type="entry name" value="LRR_BAC"/>
    <property type="match status" value="6"/>
</dbReference>
<accession>A0A1A9WRU0</accession>